<evidence type="ECO:0000256" key="10">
    <source>
        <dbReference type="ARBA" id="ARBA00022884"/>
    </source>
</evidence>
<dbReference type="SMART" id="SM00896">
    <property type="entry name" value="FDX-ACB"/>
    <property type="match status" value="1"/>
</dbReference>
<evidence type="ECO:0000256" key="9">
    <source>
        <dbReference type="ARBA" id="ARBA00022842"/>
    </source>
</evidence>
<keyword evidence="6" id="KW-0479">Metal-binding</keyword>
<evidence type="ECO:0000256" key="8">
    <source>
        <dbReference type="ARBA" id="ARBA00022840"/>
    </source>
</evidence>
<keyword evidence="10" id="KW-0694">RNA-binding</keyword>
<keyword evidence="9" id="KW-0460">Magnesium</keyword>
<evidence type="ECO:0000256" key="12">
    <source>
        <dbReference type="ARBA" id="ARBA00023146"/>
    </source>
</evidence>
<dbReference type="Gene3D" id="3.30.70.380">
    <property type="entry name" value="Ferrodoxin-fold anticodon-binding domain"/>
    <property type="match status" value="1"/>
</dbReference>
<evidence type="ECO:0000256" key="11">
    <source>
        <dbReference type="ARBA" id="ARBA00022917"/>
    </source>
</evidence>
<keyword evidence="3" id="KW-0963">Cytoplasm</keyword>
<dbReference type="GO" id="GO:0004812">
    <property type="term" value="F:aminoacyl-tRNA ligase activity"/>
    <property type="evidence" value="ECO:0007669"/>
    <property type="project" value="UniProtKB-KW"/>
</dbReference>
<dbReference type="SUPFAM" id="SSF54991">
    <property type="entry name" value="Anticodon-binding domain of PheRS"/>
    <property type="match status" value="1"/>
</dbReference>
<reference evidence="14" key="1">
    <citation type="submission" date="2018-05" db="EMBL/GenBank/DDBJ databases">
        <authorList>
            <person name="Lanie J.A."/>
            <person name="Ng W.-L."/>
            <person name="Kazmierczak K.M."/>
            <person name="Andrzejewski T.M."/>
            <person name="Davidsen T.M."/>
            <person name="Wayne K.J."/>
            <person name="Tettelin H."/>
            <person name="Glass J.I."/>
            <person name="Rusch D."/>
            <person name="Podicherti R."/>
            <person name="Tsui H.-C.T."/>
            <person name="Winkler M.E."/>
        </authorList>
    </citation>
    <scope>NUCLEOTIDE SEQUENCE</scope>
</reference>
<accession>A0A382YTG6</accession>
<keyword evidence="4" id="KW-0820">tRNA-binding</keyword>
<dbReference type="GO" id="GO:0000049">
    <property type="term" value="F:tRNA binding"/>
    <property type="evidence" value="ECO:0007669"/>
    <property type="project" value="UniProtKB-KW"/>
</dbReference>
<evidence type="ECO:0000259" key="13">
    <source>
        <dbReference type="PROSITE" id="PS51447"/>
    </source>
</evidence>
<keyword evidence="11" id="KW-0648">Protein biosynthesis</keyword>
<dbReference type="GO" id="GO:0005524">
    <property type="term" value="F:ATP binding"/>
    <property type="evidence" value="ECO:0007669"/>
    <property type="project" value="UniProtKB-KW"/>
</dbReference>
<feature type="non-terminal residue" evidence="14">
    <location>
        <position position="1"/>
    </location>
</feature>
<keyword evidence="5" id="KW-0436">Ligase</keyword>
<dbReference type="InterPro" id="IPR036690">
    <property type="entry name" value="Fdx_antiC-bd_sf"/>
</dbReference>
<keyword evidence="12" id="KW-0030">Aminoacyl-tRNA synthetase</keyword>
<proteinExistence type="predicted"/>
<evidence type="ECO:0000256" key="2">
    <source>
        <dbReference type="ARBA" id="ARBA00004496"/>
    </source>
</evidence>
<dbReference type="GO" id="GO:0006412">
    <property type="term" value="P:translation"/>
    <property type="evidence" value="ECO:0007669"/>
    <property type="project" value="UniProtKB-KW"/>
</dbReference>
<name>A0A382YTG6_9ZZZZ</name>
<dbReference type="GO" id="GO:0005737">
    <property type="term" value="C:cytoplasm"/>
    <property type="evidence" value="ECO:0007669"/>
    <property type="project" value="UniProtKB-SubCell"/>
</dbReference>
<comment type="cofactor">
    <cofactor evidence="1">
        <name>Mg(2+)</name>
        <dbReference type="ChEBI" id="CHEBI:18420"/>
    </cofactor>
</comment>
<evidence type="ECO:0000256" key="6">
    <source>
        <dbReference type="ARBA" id="ARBA00022723"/>
    </source>
</evidence>
<evidence type="ECO:0000256" key="5">
    <source>
        <dbReference type="ARBA" id="ARBA00022598"/>
    </source>
</evidence>
<protein>
    <recommendedName>
        <fullName evidence="13">FDX-ACB domain-containing protein</fullName>
    </recommendedName>
</protein>
<gene>
    <name evidence="14" type="ORF">METZ01_LOCUS439421</name>
</gene>
<evidence type="ECO:0000256" key="1">
    <source>
        <dbReference type="ARBA" id="ARBA00001946"/>
    </source>
</evidence>
<evidence type="ECO:0000256" key="7">
    <source>
        <dbReference type="ARBA" id="ARBA00022741"/>
    </source>
</evidence>
<comment type="subcellular location">
    <subcellularLocation>
        <location evidence="2">Cytoplasm</location>
    </subcellularLocation>
</comment>
<sequence length="134" mass="15212">PEIQQLLDFSFPVYMFEIDLVEISQRAIPNYQRASRFPFVYRDISIVISDEIPSAKIEKVMRAAGGRLLTSVRLFDVYVGKEIEKHCKSLSFGLTLQSSSRNLTDREVEAVLGRIVTALQKLGGQLRSAFDRKS</sequence>
<organism evidence="14">
    <name type="scientific">marine metagenome</name>
    <dbReference type="NCBI Taxonomy" id="408172"/>
    <lineage>
        <taxon>unclassified sequences</taxon>
        <taxon>metagenomes</taxon>
        <taxon>ecological metagenomes</taxon>
    </lineage>
</organism>
<evidence type="ECO:0000256" key="3">
    <source>
        <dbReference type="ARBA" id="ARBA00022490"/>
    </source>
</evidence>
<dbReference type="EMBL" id="UINC01178423">
    <property type="protein sequence ID" value="SVD86567.1"/>
    <property type="molecule type" value="Genomic_DNA"/>
</dbReference>
<feature type="domain" description="FDX-ACB" evidence="13">
    <location>
        <begin position="35"/>
        <end position="127"/>
    </location>
</feature>
<evidence type="ECO:0000256" key="4">
    <source>
        <dbReference type="ARBA" id="ARBA00022555"/>
    </source>
</evidence>
<dbReference type="PROSITE" id="PS51447">
    <property type="entry name" value="FDX_ACB"/>
    <property type="match status" value="1"/>
</dbReference>
<dbReference type="InterPro" id="IPR005121">
    <property type="entry name" value="Fdx_antiC-bd"/>
</dbReference>
<keyword evidence="8" id="KW-0067">ATP-binding</keyword>
<dbReference type="FunFam" id="3.30.70.380:FF:000001">
    <property type="entry name" value="Phenylalanine--tRNA ligase beta subunit"/>
    <property type="match status" value="1"/>
</dbReference>
<evidence type="ECO:0000313" key="14">
    <source>
        <dbReference type="EMBL" id="SVD86567.1"/>
    </source>
</evidence>
<dbReference type="GO" id="GO:0046872">
    <property type="term" value="F:metal ion binding"/>
    <property type="evidence" value="ECO:0007669"/>
    <property type="project" value="UniProtKB-KW"/>
</dbReference>
<dbReference type="AlphaFoldDB" id="A0A382YTG6"/>
<dbReference type="Pfam" id="PF03147">
    <property type="entry name" value="FDX-ACB"/>
    <property type="match status" value="1"/>
</dbReference>
<keyword evidence="7" id="KW-0547">Nucleotide-binding</keyword>